<protein>
    <submittedName>
        <fullName evidence="2">Uncharacterized protein</fullName>
    </submittedName>
</protein>
<feature type="transmembrane region" description="Helical" evidence="1">
    <location>
        <begin position="20"/>
        <end position="50"/>
    </location>
</feature>
<keyword evidence="3" id="KW-1185">Reference proteome</keyword>
<reference evidence="2" key="1">
    <citation type="journal article" date="2014" name="Int. J. Syst. Evol. Microbiol.">
        <title>Complete genome sequence of Corynebacterium casei LMG S-19264T (=DSM 44701T), isolated from a smear-ripened cheese.</title>
        <authorList>
            <consortium name="US DOE Joint Genome Institute (JGI-PGF)"/>
            <person name="Walter F."/>
            <person name="Albersmeier A."/>
            <person name="Kalinowski J."/>
            <person name="Ruckert C."/>
        </authorList>
    </citation>
    <scope>NUCLEOTIDE SEQUENCE</scope>
    <source>
        <strain evidence="2">JCM 3276</strain>
    </source>
</reference>
<accession>A0A918LCH8</accession>
<keyword evidence="1" id="KW-0472">Membrane</keyword>
<comment type="caution">
    <text evidence="2">The sequence shown here is derived from an EMBL/GenBank/DDBJ whole genome shotgun (WGS) entry which is preliminary data.</text>
</comment>
<sequence length="78" mass="7831">MVSQYCDGRLSSTVVGGSPVAFSVVVTALVLIVIDGTVFRVVVVVVGAVLPTPVELADPVTAGPHPVTRTPTATTAAT</sequence>
<name>A0A918LCH8_9PSEU</name>
<reference evidence="2" key="2">
    <citation type="submission" date="2020-09" db="EMBL/GenBank/DDBJ databases">
        <authorList>
            <person name="Sun Q."/>
            <person name="Ohkuma M."/>
        </authorList>
    </citation>
    <scope>NUCLEOTIDE SEQUENCE</scope>
    <source>
        <strain evidence="2">JCM 3276</strain>
    </source>
</reference>
<keyword evidence="1" id="KW-0812">Transmembrane</keyword>
<dbReference type="EMBL" id="BMRB01000002">
    <property type="protein sequence ID" value="GGS30087.1"/>
    <property type="molecule type" value="Genomic_DNA"/>
</dbReference>
<gene>
    <name evidence="2" type="ORF">GCM10010171_24430</name>
</gene>
<keyword evidence="1" id="KW-1133">Transmembrane helix</keyword>
<evidence type="ECO:0000313" key="3">
    <source>
        <dbReference type="Proteomes" id="UP000660680"/>
    </source>
</evidence>
<organism evidence="2 3">
    <name type="scientific">Actinokineospora fastidiosa</name>
    <dbReference type="NCBI Taxonomy" id="1816"/>
    <lineage>
        <taxon>Bacteria</taxon>
        <taxon>Bacillati</taxon>
        <taxon>Actinomycetota</taxon>
        <taxon>Actinomycetes</taxon>
        <taxon>Pseudonocardiales</taxon>
        <taxon>Pseudonocardiaceae</taxon>
        <taxon>Actinokineospora</taxon>
    </lineage>
</organism>
<evidence type="ECO:0000256" key="1">
    <source>
        <dbReference type="SAM" id="Phobius"/>
    </source>
</evidence>
<proteinExistence type="predicted"/>
<evidence type="ECO:0000313" key="2">
    <source>
        <dbReference type="EMBL" id="GGS30087.1"/>
    </source>
</evidence>
<dbReference type="Proteomes" id="UP000660680">
    <property type="component" value="Unassembled WGS sequence"/>
</dbReference>
<dbReference type="AlphaFoldDB" id="A0A918LCH8"/>